<dbReference type="PANTHER" id="PTHR46169:SF15">
    <property type="entry name" value="INNER CENTROMERE PROTEIN A-LIKE ISOFORM X1-RELATED"/>
    <property type="match status" value="1"/>
</dbReference>
<dbReference type="InterPro" id="IPR008906">
    <property type="entry name" value="HATC_C_dom"/>
</dbReference>
<gene>
    <name evidence="2" type="ORF">PR048_013800</name>
</gene>
<keyword evidence="3" id="KW-1185">Reference proteome</keyword>
<evidence type="ECO:0000313" key="3">
    <source>
        <dbReference type="Proteomes" id="UP001159363"/>
    </source>
</evidence>
<dbReference type="InterPro" id="IPR012337">
    <property type="entry name" value="RNaseH-like_sf"/>
</dbReference>
<evidence type="ECO:0000259" key="1">
    <source>
        <dbReference type="Pfam" id="PF05699"/>
    </source>
</evidence>
<feature type="domain" description="HAT C-terminal dimerisation" evidence="1">
    <location>
        <begin position="199"/>
        <end position="241"/>
    </location>
</feature>
<name>A0ABQ9HT68_9NEOP</name>
<dbReference type="EMBL" id="JARBHB010000004">
    <property type="protein sequence ID" value="KAJ8887583.1"/>
    <property type="molecule type" value="Genomic_DNA"/>
</dbReference>
<dbReference type="Proteomes" id="UP001159363">
    <property type="component" value="Chromosome X"/>
</dbReference>
<dbReference type="InterPro" id="IPR052717">
    <property type="entry name" value="Vacuolar_transposase_reg"/>
</dbReference>
<dbReference type="Pfam" id="PF05699">
    <property type="entry name" value="Dimer_Tnp_hAT"/>
    <property type="match status" value="1"/>
</dbReference>
<organism evidence="2 3">
    <name type="scientific">Dryococelus australis</name>
    <dbReference type="NCBI Taxonomy" id="614101"/>
    <lineage>
        <taxon>Eukaryota</taxon>
        <taxon>Metazoa</taxon>
        <taxon>Ecdysozoa</taxon>
        <taxon>Arthropoda</taxon>
        <taxon>Hexapoda</taxon>
        <taxon>Insecta</taxon>
        <taxon>Pterygota</taxon>
        <taxon>Neoptera</taxon>
        <taxon>Polyneoptera</taxon>
        <taxon>Phasmatodea</taxon>
        <taxon>Verophasmatodea</taxon>
        <taxon>Anareolatae</taxon>
        <taxon>Phasmatidae</taxon>
        <taxon>Eurycanthinae</taxon>
        <taxon>Dryococelus</taxon>
    </lineage>
</organism>
<sequence length="260" mass="29693">MGLQQLKFIQDVETRWSTEYAMLDRLVSLREAVAAELSSSDVDSLSPLEWKLTSGLVEVMKPFADATKECCGNNYPTASMVIPTIHCLEIATTNHIRKNKFGTGVPFARYLIKALRSRFPMYKMDDINVLCTILDPRYKVVVFNDYETQYAVNQLKKEIKVNSIEVAKTPTKNNTSSNLGKQNPLRAIWQHRVFRGFLILMSDCFPLVARVALYYLSIPATQVATERVFSTAGNIFSNRHVLLLPHYFIHENLKLTSERH</sequence>
<accession>A0ABQ9HT68</accession>
<reference evidence="2 3" key="1">
    <citation type="submission" date="2023-02" db="EMBL/GenBank/DDBJ databases">
        <title>LHISI_Scaffold_Assembly.</title>
        <authorList>
            <person name="Stuart O.P."/>
            <person name="Cleave R."/>
            <person name="Magrath M.J.L."/>
            <person name="Mikheyev A.S."/>
        </authorList>
    </citation>
    <scope>NUCLEOTIDE SEQUENCE [LARGE SCALE GENOMIC DNA]</scope>
    <source>
        <strain evidence="2">Daus_M_001</strain>
        <tissue evidence="2">Leg muscle</tissue>
    </source>
</reference>
<dbReference type="PANTHER" id="PTHR46169">
    <property type="entry name" value="DNA REPLICATION-RELATED ELEMENT FACTOR, ISOFORM A"/>
    <property type="match status" value="1"/>
</dbReference>
<feature type="non-terminal residue" evidence="2">
    <location>
        <position position="260"/>
    </location>
</feature>
<dbReference type="SUPFAM" id="SSF53098">
    <property type="entry name" value="Ribonuclease H-like"/>
    <property type="match status" value="1"/>
</dbReference>
<comment type="caution">
    <text evidence="2">The sequence shown here is derived from an EMBL/GenBank/DDBJ whole genome shotgun (WGS) entry which is preliminary data.</text>
</comment>
<evidence type="ECO:0000313" key="2">
    <source>
        <dbReference type="EMBL" id="KAJ8887583.1"/>
    </source>
</evidence>
<protein>
    <recommendedName>
        <fullName evidence="1">HAT C-terminal dimerisation domain-containing protein</fullName>
    </recommendedName>
</protein>
<proteinExistence type="predicted"/>